<keyword evidence="2" id="KW-1185">Reference proteome</keyword>
<evidence type="ECO:0000313" key="2">
    <source>
        <dbReference type="Proteomes" id="UP001054945"/>
    </source>
</evidence>
<organism evidence="1 2">
    <name type="scientific">Caerostris extrusa</name>
    <name type="common">Bark spider</name>
    <name type="synonym">Caerostris bankana</name>
    <dbReference type="NCBI Taxonomy" id="172846"/>
    <lineage>
        <taxon>Eukaryota</taxon>
        <taxon>Metazoa</taxon>
        <taxon>Ecdysozoa</taxon>
        <taxon>Arthropoda</taxon>
        <taxon>Chelicerata</taxon>
        <taxon>Arachnida</taxon>
        <taxon>Araneae</taxon>
        <taxon>Araneomorphae</taxon>
        <taxon>Entelegynae</taxon>
        <taxon>Araneoidea</taxon>
        <taxon>Araneidae</taxon>
        <taxon>Caerostris</taxon>
    </lineage>
</organism>
<dbReference type="EMBL" id="BPLR01005938">
    <property type="protein sequence ID" value="GIY06249.1"/>
    <property type="molecule type" value="Genomic_DNA"/>
</dbReference>
<reference evidence="1 2" key="1">
    <citation type="submission" date="2021-06" db="EMBL/GenBank/DDBJ databases">
        <title>Caerostris extrusa draft genome.</title>
        <authorList>
            <person name="Kono N."/>
            <person name="Arakawa K."/>
        </authorList>
    </citation>
    <scope>NUCLEOTIDE SEQUENCE [LARGE SCALE GENOMIC DNA]</scope>
</reference>
<name>A0AAV4QD73_CAEEX</name>
<sequence>MFSVPQVQFKRRFPHYDSNSLWKRKHCRLNAAFVSAINKLQNPIQITSESPGALYFGQFYGPGHYYSLNLLSEQKRSEQQILFIREIQNSIVNTMKVFIHLVPLNYFYLLYYT</sequence>
<comment type="caution">
    <text evidence="1">The sequence shown here is derived from an EMBL/GenBank/DDBJ whole genome shotgun (WGS) entry which is preliminary data.</text>
</comment>
<dbReference type="AlphaFoldDB" id="A0AAV4QD73"/>
<protein>
    <submittedName>
        <fullName evidence="1">Uncharacterized protein</fullName>
    </submittedName>
</protein>
<evidence type="ECO:0000313" key="1">
    <source>
        <dbReference type="EMBL" id="GIY06249.1"/>
    </source>
</evidence>
<gene>
    <name evidence="1" type="ORF">CEXT_746461</name>
</gene>
<dbReference type="Proteomes" id="UP001054945">
    <property type="component" value="Unassembled WGS sequence"/>
</dbReference>
<proteinExistence type="predicted"/>
<accession>A0AAV4QD73</accession>